<dbReference type="AlphaFoldDB" id="A0AAD8PZG0"/>
<accession>A0AAD8PZG0</accession>
<organism evidence="1 2">
    <name type="scientific">Colletotrichum navitas</name>
    <dbReference type="NCBI Taxonomy" id="681940"/>
    <lineage>
        <taxon>Eukaryota</taxon>
        <taxon>Fungi</taxon>
        <taxon>Dikarya</taxon>
        <taxon>Ascomycota</taxon>
        <taxon>Pezizomycotina</taxon>
        <taxon>Sordariomycetes</taxon>
        <taxon>Hypocreomycetidae</taxon>
        <taxon>Glomerellales</taxon>
        <taxon>Glomerellaceae</taxon>
        <taxon>Colletotrichum</taxon>
        <taxon>Colletotrichum graminicola species complex</taxon>
    </lineage>
</organism>
<dbReference type="GeneID" id="85435639"/>
<proteinExistence type="predicted"/>
<gene>
    <name evidence="1" type="ORF">LY79DRAFT_192300</name>
</gene>
<sequence length="242" mass="26763">MLVAVRYFRGPWADPQCVCLLTATPPIPPPLPDAVISAHEHELGAPLIKSRRPVYYPRPWLSRPLSAWLEHMRSSPASGRRRGRRAWLPVPAYSYISLGSVVSSSSEMLGRSSRQTDARPSSFVETIAGLVAQFTATEALDRLVLCDLLGFGVLKTFRCLVAQFTVTEALDRLVLCDLLGFGGLKTFRCLVALFHAVGAHVAGFARVTFPANRTDLLAQAAWLLRMSLQSILWKQHPAVRQM</sequence>
<evidence type="ECO:0000313" key="1">
    <source>
        <dbReference type="EMBL" id="KAK1590811.1"/>
    </source>
</evidence>
<reference evidence="1" key="1">
    <citation type="submission" date="2021-06" db="EMBL/GenBank/DDBJ databases">
        <title>Comparative genomics, transcriptomics and evolutionary studies reveal genomic signatures of adaptation to plant cell wall in hemibiotrophic fungi.</title>
        <authorList>
            <consortium name="DOE Joint Genome Institute"/>
            <person name="Baroncelli R."/>
            <person name="Diaz J.F."/>
            <person name="Benocci T."/>
            <person name="Peng M."/>
            <person name="Battaglia E."/>
            <person name="Haridas S."/>
            <person name="Andreopoulos W."/>
            <person name="Labutti K."/>
            <person name="Pangilinan J."/>
            <person name="Floch G.L."/>
            <person name="Makela M.R."/>
            <person name="Henrissat B."/>
            <person name="Grigoriev I.V."/>
            <person name="Crouch J.A."/>
            <person name="De Vries R.P."/>
            <person name="Sukno S.A."/>
            <person name="Thon M.R."/>
        </authorList>
    </citation>
    <scope>NUCLEOTIDE SEQUENCE</scope>
    <source>
        <strain evidence="1">CBS 125086</strain>
    </source>
</reference>
<evidence type="ECO:0000313" key="2">
    <source>
        <dbReference type="Proteomes" id="UP001230504"/>
    </source>
</evidence>
<keyword evidence="2" id="KW-1185">Reference proteome</keyword>
<dbReference type="RefSeq" id="XP_060414278.1">
    <property type="nucleotide sequence ID" value="XM_060551399.1"/>
</dbReference>
<protein>
    <submittedName>
        <fullName evidence="1">Uncharacterized protein</fullName>
    </submittedName>
</protein>
<dbReference type="EMBL" id="JAHLJV010000028">
    <property type="protein sequence ID" value="KAK1590811.1"/>
    <property type="molecule type" value="Genomic_DNA"/>
</dbReference>
<comment type="caution">
    <text evidence="1">The sequence shown here is derived from an EMBL/GenBank/DDBJ whole genome shotgun (WGS) entry which is preliminary data.</text>
</comment>
<dbReference type="Proteomes" id="UP001230504">
    <property type="component" value="Unassembled WGS sequence"/>
</dbReference>
<name>A0AAD8PZG0_9PEZI</name>